<dbReference type="PANTHER" id="PTHR21505:SF12">
    <property type="entry name" value="MADF DOMAIN-CONTAINING PROTEIN-RELATED"/>
    <property type="match status" value="1"/>
</dbReference>
<feature type="region of interest" description="Disordered" evidence="1">
    <location>
        <begin position="112"/>
        <end position="157"/>
    </location>
</feature>
<evidence type="ECO:0000259" key="2">
    <source>
        <dbReference type="PROSITE" id="PS51029"/>
    </source>
</evidence>
<organism evidence="3 4">
    <name type="scientific">Bicyclus anynana</name>
    <name type="common">Squinting bush brown butterfly</name>
    <dbReference type="NCBI Taxonomy" id="110368"/>
    <lineage>
        <taxon>Eukaryota</taxon>
        <taxon>Metazoa</taxon>
        <taxon>Ecdysozoa</taxon>
        <taxon>Arthropoda</taxon>
        <taxon>Hexapoda</taxon>
        <taxon>Insecta</taxon>
        <taxon>Pterygota</taxon>
        <taxon>Neoptera</taxon>
        <taxon>Endopterygota</taxon>
        <taxon>Lepidoptera</taxon>
        <taxon>Glossata</taxon>
        <taxon>Ditrysia</taxon>
        <taxon>Papilionoidea</taxon>
        <taxon>Nymphalidae</taxon>
        <taxon>Satyrinae</taxon>
        <taxon>Satyrini</taxon>
        <taxon>Mycalesina</taxon>
        <taxon>Bicyclus</taxon>
    </lineage>
</organism>
<protein>
    <submittedName>
        <fullName evidence="4">Uncharacterized protein LOC128198489</fullName>
    </submittedName>
</protein>
<proteinExistence type="predicted"/>
<evidence type="ECO:0000313" key="3">
    <source>
        <dbReference type="Proteomes" id="UP001652582"/>
    </source>
</evidence>
<dbReference type="InterPro" id="IPR006578">
    <property type="entry name" value="MADF-dom"/>
</dbReference>
<evidence type="ECO:0000256" key="1">
    <source>
        <dbReference type="SAM" id="MobiDB-lite"/>
    </source>
</evidence>
<feature type="domain" description="MADF" evidence="2">
    <location>
        <begin position="12"/>
        <end position="110"/>
    </location>
</feature>
<dbReference type="RefSeq" id="XP_052740200.1">
    <property type="nucleotide sequence ID" value="XM_052884240.1"/>
</dbReference>
<evidence type="ECO:0000313" key="4">
    <source>
        <dbReference type="RefSeq" id="XP_052740200.1"/>
    </source>
</evidence>
<dbReference type="SMART" id="SM00595">
    <property type="entry name" value="MADF"/>
    <property type="match status" value="1"/>
</dbReference>
<accession>A0ABM3LMC8</accession>
<dbReference type="PROSITE" id="PS51029">
    <property type="entry name" value="MADF"/>
    <property type="match status" value="1"/>
</dbReference>
<name>A0ABM3LMC8_BICAN</name>
<dbReference type="Proteomes" id="UP001652582">
    <property type="component" value="Chromosome 11"/>
</dbReference>
<dbReference type="Pfam" id="PF10545">
    <property type="entry name" value="MADF_DNA_bdg"/>
    <property type="match status" value="1"/>
</dbReference>
<dbReference type="PANTHER" id="PTHR21505">
    <property type="entry name" value="MADF DOMAIN-CONTAINING PROTEIN-RELATED"/>
    <property type="match status" value="1"/>
</dbReference>
<gene>
    <name evidence="4" type="primary">LOC128198489</name>
</gene>
<reference evidence="4" key="1">
    <citation type="submission" date="2025-08" db="UniProtKB">
        <authorList>
            <consortium name="RefSeq"/>
        </authorList>
    </citation>
    <scope>IDENTIFICATION</scope>
</reference>
<feature type="compositionally biased region" description="Polar residues" evidence="1">
    <location>
        <begin position="124"/>
        <end position="140"/>
    </location>
</feature>
<sequence length="232" mass="27243">MAADNEREVWTRIIEVYKDRPHMWDKHHKYYFNRDMRQQTFTLMFEIFGELKTNMELPAFKKKFENMRTSFFRELKKVISSKQTGSGSDDVYKPSLWYYNLFTFIEETTEPSRTGVDTMDSDEVSQSLELDEPSGSQSLNPKRPSQLDITEEEPAPRKKRLILQKKQEKLFDTAQQLLTTTDEWEVIGMGYGIQLKNLGKHQQVVAKKLMSEVIFYGQLGKLTEESSITLKN</sequence>
<keyword evidence="3" id="KW-1185">Reference proteome</keyword>
<dbReference type="GeneID" id="128198489"/>